<accession>A0A1H4DMN3</accession>
<dbReference type="AlphaFoldDB" id="A0A1H4DMN3"/>
<reference evidence="2 3" key="1">
    <citation type="submission" date="2016-10" db="EMBL/GenBank/DDBJ databases">
        <authorList>
            <person name="de Groot N.N."/>
        </authorList>
    </citation>
    <scope>NUCLEOTIDE SEQUENCE [LARGE SCALE GENOMIC DNA]</scope>
    <source>
        <strain evidence="2 3">D31d</strain>
    </source>
</reference>
<keyword evidence="1" id="KW-1133">Transmembrane helix</keyword>
<dbReference type="OrthoDB" id="9962522at2"/>
<protein>
    <submittedName>
        <fullName evidence="2">Uncharacterized protein</fullName>
    </submittedName>
</protein>
<dbReference type="Proteomes" id="UP000182257">
    <property type="component" value="Unassembled WGS sequence"/>
</dbReference>
<feature type="transmembrane region" description="Helical" evidence="1">
    <location>
        <begin position="6"/>
        <end position="28"/>
    </location>
</feature>
<name>A0A1H4DMN3_XYLRU</name>
<evidence type="ECO:0000313" key="3">
    <source>
        <dbReference type="Proteomes" id="UP000182257"/>
    </source>
</evidence>
<sequence length="60" mass="7000">MEVSLILTVALAAAFIVVVLALVAVIVFQRWRISDNNAHLKEFIDENLEMRDKLRRYKEQ</sequence>
<gene>
    <name evidence="2" type="ORF">SAMN05216462_2410</name>
</gene>
<dbReference type="RefSeq" id="WP_074761728.1">
    <property type="nucleotide sequence ID" value="NZ_FNRF01000004.1"/>
</dbReference>
<evidence type="ECO:0000313" key="2">
    <source>
        <dbReference type="EMBL" id="SEA73796.1"/>
    </source>
</evidence>
<dbReference type="EMBL" id="FNRF01000004">
    <property type="protein sequence ID" value="SEA73796.1"/>
    <property type="molecule type" value="Genomic_DNA"/>
</dbReference>
<organism evidence="2 3">
    <name type="scientific">Xylanibacter ruminicola</name>
    <name type="common">Prevotella ruminicola</name>
    <dbReference type="NCBI Taxonomy" id="839"/>
    <lineage>
        <taxon>Bacteria</taxon>
        <taxon>Pseudomonadati</taxon>
        <taxon>Bacteroidota</taxon>
        <taxon>Bacteroidia</taxon>
        <taxon>Bacteroidales</taxon>
        <taxon>Prevotellaceae</taxon>
        <taxon>Xylanibacter</taxon>
    </lineage>
</organism>
<proteinExistence type="predicted"/>
<keyword evidence="1" id="KW-0472">Membrane</keyword>
<evidence type="ECO:0000256" key="1">
    <source>
        <dbReference type="SAM" id="Phobius"/>
    </source>
</evidence>
<keyword evidence="1" id="KW-0812">Transmembrane</keyword>